<evidence type="ECO:0000313" key="2">
    <source>
        <dbReference type="EMBL" id="SIS00271.1"/>
    </source>
</evidence>
<protein>
    <submittedName>
        <fullName evidence="2">Uncharacterized protein</fullName>
    </submittedName>
</protein>
<proteinExistence type="predicted"/>
<dbReference type="AlphaFoldDB" id="A0A1N7FIY4"/>
<gene>
    <name evidence="2" type="ORF">SAMN05421752_10724</name>
</gene>
<evidence type="ECO:0000256" key="1">
    <source>
        <dbReference type="SAM" id="MobiDB-lite"/>
    </source>
</evidence>
<keyword evidence="3" id="KW-1185">Reference proteome</keyword>
<dbReference type="STRING" id="308853.SAMN05421752_10724"/>
<feature type="region of interest" description="Disordered" evidence="1">
    <location>
        <begin position="20"/>
        <end position="48"/>
    </location>
</feature>
<organism evidence="2 3">
    <name type="scientific">Natronorubrum thiooxidans</name>
    <dbReference type="NCBI Taxonomy" id="308853"/>
    <lineage>
        <taxon>Archaea</taxon>
        <taxon>Methanobacteriati</taxon>
        <taxon>Methanobacteriota</taxon>
        <taxon>Stenosarchaea group</taxon>
        <taxon>Halobacteria</taxon>
        <taxon>Halobacteriales</taxon>
        <taxon>Natrialbaceae</taxon>
        <taxon>Natronorubrum</taxon>
    </lineage>
</organism>
<dbReference type="RefSeq" id="WP_076609223.1">
    <property type="nucleotide sequence ID" value="NZ_FTNR01000007.1"/>
</dbReference>
<dbReference type="EMBL" id="FTNR01000007">
    <property type="protein sequence ID" value="SIS00271.1"/>
    <property type="molecule type" value="Genomic_DNA"/>
</dbReference>
<dbReference type="Proteomes" id="UP000185936">
    <property type="component" value="Unassembled WGS sequence"/>
</dbReference>
<reference evidence="3" key="1">
    <citation type="submission" date="2017-01" db="EMBL/GenBank/DDBJ databases">
        <authorList>
            <person name="Varghese N."/>
            <person name="Submissions S."/>
        </authorList>
    </citation>
    <scope>NUCLEOTIDE SEQUENCE [LARGE SCALE GENOMIC DNA]</scope>
    <source>
        <strain evidence="3">type strain: HArc-</strain>
    </source>
</reference>
<name>A0A1N7FIY4_9EURY</name>
<sequence>MKRRTDLHSLGVAGVAGCLDSLDRESGDSRTILPPPDDRLPDAEQEGGLETAVEDLRVVIGVA</sequence>
<accession>A0A1N7FIY4</accession>
<evidence type="ECO:0000313" key="3">
    <source>
        <dbReference type="Proteomes" id="UP000185936"/>
    </source>
</evidence>
<dbReference type="PROSITE" id="PS51257">
    <property type="entry name" value="PROKAR_LIPOPROTEIN"/>
    <property type="match status" value="1"/>
</dbReference>